<gene>
    <name evidence="4" type="ORF">VVD49_02030</name>
</gene>
<dbReference type="InterPro" id="IPR016164">
    <property type="entry name" value="FAD-linked_Oxase-like_C"/>
</dbReference>
<dbReference type="Gene3D" id="3.40.50.150">
    <property type="entry name" value="Vaccinia Virus protein VP39"/>
    <property type="match status" value="1"/>
</dbReference>
<dbReference type="PROSITE" id="PS51387">
    <property type="entry name" value="FAD_PCMH"/>
    <property type="match status" value="1"/>
</dbReference>
<dbReference type="InterPro" id="IPR036318">
    <property type="entry name" value="FAD-bd_PCMH-like_sf"/>
</dbReference>
<feature type="domain" description="FAD-binding PCMH-type" evidence="3">
    <location>
        <begin position="12"/>
        <end position="183"/>
    </location>
</feature>
<evidence type="ECO:0000256" key="1">
    <source>
        <dbReference type="ARBA" id="ARBA00022630"/>
    </source>
</evidence>
<dbReference type="EMBL" id="JAYXHS010000001">
    <property type="protein sequence ID" value="MEC5384481.1"/>
    <property type="molecule type" value="Genomic_DNA"/>
</dbReference>
<dbReference type="CDD" id="cd02440">
    <property type="entry name" value="AdoMet_MTases"/>
    <property type="match status" value="1"/>
</dbReference>
<dbReference type="InterPro" id="IPR029063">
    <property type="entry name" value="SAM-dependent_MTases_sf"/>
</dbReference>
<dbReference type="PANTHER" id="PTHR43762">
    <property type="entry name" value="L-GULONOLACTONE OXIDASE"/>
    <property type="match status" value="1"/>
</dbReference>
<dbReference type="Pfam" id="PF08241">
    <property type="entry name" value="Methyltransf_11"/>
    <property type="match status" value="1"/>
</dbReference>
<proteinExistence type="predicted"/>
<organism evidence="4 5">
    <name type="scientific">Uliginosibacterium silvisoli</name>
    <dbReference type="NCBI Taxonomy" id="3114758"/>
    <lineage>
        <taxon>Bacteria</taxon>
        <taxon>Pseudomonadati</taxon>
        <taxon>Pseudomonadota</taxon>
        <taxon>Betaproteobacteria</taxon>
        <taxon>Rhodocyclales</taxon>
        <taxon>Zoogloeaceae</taxon>
        <taxon>Uliginosibacterium</taxon>
    </lineage>
</organism>
<dbReference type="Gene3D" id="3.30.465.10">
    <property type="match status" value="1"/>
</dbReference>
<protein>
    <submittedName>
        <fullName evidence="4">FAD-binding protein</fullName>
    </submittedName>
</protein>
<dbReference type="SUPFAM" id="SSF56176">
    <property type="entry name" value="FAD-binding/transporter-associated domain-like"/>
    <property type="match status" value="1"/>
</dbReference>
<keyword evidence="5" id="KW-1185">Reference proteome</keyword>
<dbReference type="InterPro" id="IPR016166">
    <property type="entry name" value="FAD-bd_PCMH"/>
</dbReference>
<keyword evidence="2" id="KW-0274">FAD</keyword>
<name>A0ABU6JYK5_9RHOO</name>
<evidence type="ECO:0000259" key="3">
    <source>
        <dbReference type="PROSITE" id="PS51387"/>
    </source>
</evidence>
<reference evidence="4 5" key="1">
    <citation type="submission" date="2024-01" db="EMBL/GenBank/DDBJ databases">
        <title>Uliginosibacterium soil sp. nov.</title>
        <authorList>
            <person name="Lv Y."/>
        </authorList>
    </citation>
    <scope>NUCLEOTIDE SEQUENCE [LARGE SCALE GENOMIC DNA]</scope>
    <source>
        <strain evidence="4 5">H3</strain>
    </source>
</reference>
<dbReference type="InterPro" id="IPR013216">
    <property type="entry name" value="Methyltransf_11"/>
</dbReference>
<dbReference type="SUPFAM" id="SSF53335">
    <property type="entry name" value="S-adenosyl-L-methionine-dependent methyltransferases"/>
    <property type="match status" value="1"/>
</dbReference>
<dbReference type="InterPro" id="IPR010031">
    <property type="entry name" value="FAD_lactone_oxidase-like"/>
</dbReference>
<evidence type="ECO:0000313" key="5">
    <source>
        <dbReference type="Proteomes" id="UP001331561"/>
    </source>
</evidence>
<dbReference type="RefSeq" id="WP_327597458.1">
    <property type="nucleotide sequence ID" value="NZ_JAYXHS010000001.1"/>
</dbReference>
<accession>A0ABU6JYK5</accession>
<dbReference type="PANTHER" id="PTHR43762:SF1">
    <property type="entry name" value="D-ARABINONO-1,4-LACTONE OXIDASE"/>
    <property type="match status" value="1"/>
</dbReference>
<dbReference type="SUPFAM" id="SSF55103">
    <property type="entry name" value="FAD-linked oxidases, C-terminal domain"/>
    <property type="match status" value="1"/>
</dbReference>
<dbReference type="Proteomes" id="UP001331561">
    <property type="component" value="Unassembled WGS sequence"/>
</dbReference>
<evidence type="ECO:0000313" key="4">
    <source>
        <dbReference type="EMBL" id="MEC5384481.1"/>
    </source>
</evidence>
<dbReference type="Pfam" id="PF01565">
    <property type="entry name" value="FAD_binding_4"/>
    <property type="match status" value="1"/>
</dbReference>
<keyword evidence="1" id="KW-0285">Flavoprotein</keyword>
<dbReference type="InterPro" id="IPR006094">
    <property type="entry name" value="Oxid_FAD_bind_N"/>
</dbReference>
<evidence type="ECO:0000256" key="2">
    <source>
        <dbReference type="ARBA" id="ARBA00022827"/>
    </source>
</evidence>
<sequence>MSNEQIIVNDATGLNPVSVWAVSAPVTVEDVQEAVRRTKVPISVGGGRFSMGGQTGSPGSLHLDMRKLNKVLFFAPQEKIIRVQAGVRWCDIQRFIDPHDLSVKIMQSYANFTVGGSLSVNVHGRYTGLGPLILSVRSIRLVLANGDLVDATPTLNARLFYAAIGGYGAIGVIVEAELELADNCRVERFAEKMPSTKYAEWFAKKVRNAPTAVFHNGDIYPPHYSSVRAVTWVETKRPVTAPYRLQPFRRRYALQRLMLWAVSETRFGKWRREHLYDPVLYFRRPVHWRNFEAGYDVAELEPPSRLKTTYVLQEYFVPAKRFDEFVPKLAEVLQRHRANVLNISIRHAAADPGSLLAWARGETFAFVLYHKQRTRDNARERVAVWTRELIDAVLSVGGTYYLPYQPHATPDQFHRAYPGARELFALKREFDPDYRFRNILWDKYYVPTLHEGEAPVELPDSEFHRVYADVNQRDSFYRFLQNIFHLYPEDRFHALIRQACRAHGDDSSIYRQVQQMLPQIKPFLSELTYALPALKKQKKEMLRQTLELLGDKRSISGYIEIGSTGRYISALKGPIRFRGDIVLINDVAPTNSPADIMERGGLSQIGRWLPLDMYAPISEDDVRDHSVDLVTCYIGLHHIDPPDLQPFLASIHRVLRPGGLFILRDHDVTNQEMDDFVSLAHTVFNLGLGASWETNFAEPRFFASIDDWVARLAAAGFKDSGERLLQDNDPTRNVLMAFTKQGLGGAA</sequence>
<dbReference type="InterPro" id="IPR016169">
    <property type="entry name" value="FAD-bd_PCMH_sub2"/>
</dbReference>
<comment type="caution">
    <text evidence="4">The sequence shown here is derived from an EMBL/GenBank/DDBJ whole genome shotgun (WGS) entry which is preliminary data.</text>
</comment>